<accession>A0ABX2HBM5</accession>
<keyword evidence="3" id="KW-1133">Transmembrane helix</keyword>
<feature type="region of interest" description="Disordered" evidence="2">
    <location>
        <begin position="488"/>
        <end position="548"/>
    </location>
</feature>
<name>A0ABX2HBM5_9FIRM</name>
<protein>
    <submittedName>
        <fullName evidence="5">LytR family transcriptional regulator</fullName>
    </submittedName>
</protein>
<feature type="compositionally biased region" description="Low complexity" evidence="2">
    <location>
        <begin position="521"/>
        <end position="548"/>
    </location>
</feature>
<feature type="domain" description="Cell envelope-related transcriptional attenuator" evidence="4">
    <location>
        <begin position="254"/>
        <end position="400"/>
    </location>
</feature>
<dbReference type="Pfam" id="PF03816">
    <property type="entry name" value="LytR_cpsA_psr"/>
    <property type="match status" value="1"/>
</dbReference>
<dbReference type="RefSeq" id="WP_148461820.1">
    <property type="nucleotide sequence ID" value="NZ_JAAITS010000075.1"/>
</dbReference>
<feature type="transmembrane region" description="Helical" evidence="3">
    <location>
        <begin position="12"/>
        <end position="33"/>
    </location>
</feature>
<keyword evidence="6" id="KW-1185">Reference proteome</keyword>
<feature type="transmembrane region" description="Helical" evidence="3">
    <location>
        <begin position="39"/>
        <end position="60"/>
    </location>
</feature>
<evidence type="ECO:0000256" key="3">
    <source>
        <dbReference type="SAM" id="Phobius"/>
    </source>
</evidence>
<proteinExistence type="inferred from homology"/>
<feature type="transmembrane region" description="Helical" evidence="3">
    <location>
        <begin position="69"/>
        <end position="90"/>
    </location>
</feature>
<dbReference type="Proteomes" id="UP001644719">
    <property type="component" value="Unassembled WGS sequence"/>
</dbReference>
<dbReference type="Gene3D" id="3.40.190.10">
    <property type="entry name" value="Periplasmic binding protein-like II"/>
    <property type="match status" value="1"/>
</dbReference>
<feature type="compositionally biased region" description="Low complexity" evidence="2">
    <location>
        <begin position="501"/>
        <end position="511"/>
    </location>
</feature>
<evidence type="ECO:0000313" key="5">
    <source>
        <dbReference type="EMBL" id="NSG87411.1"/>
    </source>
</evidence>
<gene>
    <name evidence="5" type="ORF">G5B17_18825</name>
</gene>
<dbReference type="InterPro" id="IPR004474">
    <property type="entry name" value="LytR_CpsA_psr"/>
</dbReference>
<dbReference type="EMBL" id="JAAITS010000075">
    <property type="protein sequence ID" value="NSG87411.1"/>
    <property type="molecule type" value="Genomic_DNA"/>
</dbReference>
<dbReference type="PANTHER" id="PTHR33392">
    <property type="entry name" value="POLYISOPRENYL-TEICHOIC ACID--PEPTIDOGLYCAN TEICHOIC ACID TRANSFERASE TAGU"/>
    <property type="match status" value="1"/>
</dbReference>
<dbReference type="PANTHER" id="PTHR33392:SF6">
    <property type="entry name" value="POLYISOPRENYL-TEICHOIC ACID--PEPTIDOGLYCAN TEICHOIC ACID TRANSFERASE TAGU"/>
    <property type="match status" value="1"/>
</dbReference>
<dbReference type="NCBIfam" id="TIGR00350">
    <property type="entry name" value="lytR_cpsA_psr"/>
    <property type="match status" value="1"/>
</dbReference>
<evidence type="ECO:0000256" key="2">
    <source>
        <dbReference type="SAM" id="MobiDB-lite"/>
    </source>
</evidence>
<comment type="caution">
    <text evidence="5">The sequence shown here is derived from an EMBL/GenBank/DDBJ whole genome shotgun (WGS) entry which is preliminary data.</text>
</comment>
<evidence type="ECO:0000313" key="6">
    <source>
        <dbReference type="Proteomes" id="UP001644719"/>
    </source>
</evidence>
<reference evidence="5 6" key="1">
    <citation type="journal article" date="2020" name="Cell Host Microbe">
        <title>Functional and Genomic Variation between Human-Derived Isolates of Lachnospiraceae Reveals Inter- and Intra-Species Diversity.</title>
        <authorList>
            <person name="Sorbara M.T."/>
            <person name="Littmann E.R."/>
            <person name="Fontana E."/>
            <person name="Moody T.U."/>
            <person name="Kohout C.E."/>
            <person name="Gjonbalaj M."/>
            <person name="Eaton V."/>
            <person name="Seok R."/>
            <person name="Leiner I.M."/>
            <person name="Pamer E.G."/>
        </authorList>
    </citation>
    <scope>NUCLEOTIDE SEQUENCE [LARGE SCALE GENOMIC DNA]</scope>
    <source>
        <strain evidence="5 6">MSK.17.74</strain>
    </source>
</reference>
<evidence type="ECO:0000259" key="4">
    <source>
        <dbReference type="Pfam" id="PF03816"/>
    </source>
</evidence>
<sequence>MSRRRRRNDWIPGAVITIIVIMLSVVFMGLLAMTKMIPTIYMLIIGIVLAVIAAIIWLLVWHTRYTGRFIGGTVLAVIMIVILAFGGFYINKTRSAISNISGETTEVTQMAVYVKNDDAADSVEATAGYTYGILSSLDRENTDGAVAHLNSQFGTEVQTKEYAGLTELADGILNGEVNAMLLNSGYLSVYEDMDGYTDFSTKIKEVGTVDVESTIQSAEESTPIEPITTANGGKVYTIYLSGIDTRGEMTAKSRSDVNIIATVNTDTHEILLVSTPRDYFVPLSISGGAPDKLTHAGIYGIDVCMDTLGMLYDIDINYYFRINFGGFVKVIDALGGITVNSDYDFDSKNILGYHFNKGENYVNGEQALIFARERYAFQEGDRQRGKNQMEVIRGVVKKALSPEILTSYSSILSSLDGCFGTNITYEEIAQILQQQLTNGGDWTIVSYSVNGTGATEKPYSMSQKAYVMVPDYNTVDKAKSLMEKVRNGEVVTQEEADAPVSGSTSTDSTSTEAVTEPGTVAAETQAATDTTAADGTTTEGTAGTTTQQ</sequence>
<keyword evidence="3" id="KW-0812">Transmembrane</keyword>
<evidence type="ECO:0000256" key="1">
    <source>
        <dbReference type="ARBA" id="ARBA00006068"/>
    </source>
</evidence>
<comment type="similarity">
    <text evidence="1">Belongs to the LytR/CpsA/Psr (LCP) family.</text>
</comment>
<organism evidence="5 6">
    <name type="scientific">Blautia faecis</name>
    <dbReference type="NCBI Taxonomy" id="871665"/>
    <lineage>
        <taxon>Bacteria</taxon>
        <taxon>Bacillati</taxon>
        <taxon>Bacillota</taxon>
        <taxon>Clostridia</taxon>
        <taxon>Lachnospirales</taxon>
        <taxon>Lachnospiraceae</taxon>
        <taxon>Blautia</taxon>
    </lineage>
</organism>
<dbReference type="Gene3D" id="3.40.630.190">
    <property type="entry name" value="LCP protein"/>
    <property type="match status" value="1"/>
</dbReference>
<dbReference type="InterPro" id="IPR050922">
    <property type="entry name" value="LytR/CpsA/Psr_CW_biosynth"/>
</dbReference>
<keyword evidence="3" id="KW-0472">Membrane</keyword>